<dbReference type="AlphaFoldDB" id="A0A0F4NKV6"/>
<evidence type="ECO:0000313" key="3">
    <source>
        <dbReference type="Proteomes" id="UP000033673"/>
    </source>
</evidence>
<keyword evidence="1" id="KW-0732">Signal</keyword>
<reference evidence="2 3" key="1">
    <citation type="journal article" date="2015" name="BMC Genomics">
        <title>Genome mining reveals unlocked bioactive potential of marine Gram-negative bacteria.</title>
        <authorList>
            <person name="Machado H."/>
            <person name="Sonnenschein E.C."/>
            <person name="Melchiorsen J."/>
            <person name="Gram L."/>
        </authorList>
    </citation>
    <scope>NUCLEOTIDE SEQUENCE [LARGE SCALE GENOMIC DNA]</scope>
    <source>
        <strain evidence="2 3">S2757</strain>
    </source>
</reference>
<dbReference type="InterPro" id="IPR011250">
    <property type="entry name" value="OMP/PagP_B-barrel"/>
</dbReference>
<protein>
    <submittedName>
        <fullName evidence="2">Outer membrane beta-barrel domain protein</fullName>
    </submittedName>
</protein>
<evidence type="ECO:0000313" key="2">
    <source>
        <dbReference type="EMBL" id="KJY83469.1"/>
    </source>
</evidence>
<dbReference type="EMBL" id="JXXV01000015">
    <property type="protein sequence ID" value="KJY83469.1"/>
    <property type="molecule type" value="Genomic_DNA"/>
</dbReference>
<dbReference type="PATRIC" id="fig|579748.3.peg.1685"/>
<comment type="caution">
    <text evidence="2">The sequence shown here is derived from an EMBL/GenBank/DDBJ whole genome shotgun (WGS) entry which is preliminary data.</text>
</comment>
<keyword evidence="3" id="KW-1185">Reference proteome</keyword>
<organism evidence="2 3">
    <name type="scientific">Vibrio galatheae</name>
    <dbReference type="NCBI Taxonomy" id="579748"/>
    <lineage>
        <taxon>Bacteria</taxon>
        <taxon>Pseudomonadati</taxon>
        <taxon>Pseudomonadota</taxon>
        <taxon>Gammaproteobacteria</taxon>
        <taxon>Vibrionales</taxon>
        <taxon>Vibrionaceae</taxon>
        <taxon>Vibrio</taxon>
    </lineage>
</organism>
<gene>
    <name evidence="2" type="ORF">TW81_08195</name>
</gene>
<name>A0A0F4NKV6_9VIBR</name>
<feature type="chain" id="PRO_5002472974" evidence="1">
    <location>
        <begin position="20"/>
        <end position="197"/>
    </location>
</feature>
<sequence length="197" mass="21603">MKTLTLLFLSIALSMTSAAARTEILFSPWVGYTFGGSVEDQDSNELSVNGAESFALSIEANIDNGRLGLFYATQTTEVERVNSNVSIHYLHFQSSVYYPVTKQLTSYLGLGVGGSYIDADWVGQASGFSASIFSGFEYPLSDTIAFNSQLRWLGTVVDNETSGACSLPAQQNNSCVIRFKTDWMNQFSLNLGLTFRF</sequence>
<dbReference type="Proteomes" id="UP000033673">
    <property type="component" value="Unassembled WGS sequence"/>
</dbReference>
<dbReference type="SUPFAM" id="SSF56925">
    <property type="entry name" value="OMPA-like"/>
    <property type="match status" value="1"/>
</dbReference>
<evidence type="ECO:0000256" key="1">
    <source>
        <dbReference type="SAM" id="SignalP"/>
    </source>
</evidence>
<dbReference type="Gene3D" id="2.40.160.20">
    <property type="match status" value="1"/>
</dbReference>
<feature type="signal peptide" evidence="1">
    <location>
        <begin position="1"/>
        <end position="19"/>
    </location>
</feature>
<dbReference type="RefSeq" id="WP_045955225.1">
    <property type="nucleotide sequence ID" value="NZ_JXXV01000015.1"/>
</dbReference>
<accession>A0A0F4NKV6</accession>
<proteinExistence type="predicted"/>
<dbReference type="OrthoDB" id="6308600at2"/>